<evidence type="ECO:0000313" key="3">
    <source>
        <dbReference type="Proteomes" id="UP000824007"/>
    </source>
</evidence>
<dbReference type="SUPFAM" id="SSF143100">
    <property type="entry name" value="TTHA1013/TTHA0281-like"/>
    <property type="match status" value="1"/>
</dbReference>
<protein>
    <submittedName>
        <fullName evidence="2">Type II toxin-antitoxin system HicB family antitoxin</fullName>
    </submittedName>
</protein>
<reference evidence="2" key="2">
    <citation type="submission" date="2021-04" db="EMBL/GenBank/DDBJ databases">
        <authorList>
            <person name="Gilroy R."/>
        </authorList>
    </citation>
    <scope>NUCLEOTIDE SEQUENCE</scope>
    <source>
        <strain evidence="2">ChiSxjej3B15-24422</strain>
    </source>
</reference>
<evidence type="ECO:0000313" key="2">
    <source>
        <dbReference type="EMBL" id="HIY60483.1"/>
    </source>
</evidence>
<proteinExistence type="predicted"/>
<evidence type="ECO:0000259" key="1">
    <source>
        <dbReference type="Pfam" id="PF15919"/>
    </source>
</evidence>
<dbReference type="AlphaFoldDB" id="A0A9D1YQB7"/>
<organism evidence="2 3">
    <name type="scientific">Candidatus Eisenbergiella pullistercoris</name>
    <dbReference type="NCBI Taxonomy" id="2838555"/>
    <lineage>
        <taxon>Bacteria</taxon>
        <taxon>Bacillati</taxon>
        <taxon>Bacillota</taxon>
        <taxon>Clostridia</taxon>
        <taxon>Lachnospirales</taxon>
        <taxon>Lachnospiraceae</taxon>
        <taxon>Eisenbergiella</taxon>
    </lineage>
</organism>
<dbReference type="InterPro" id="IPR031807">
    <property type="entry name" value="HicB-like"/>
</dbReference>
<gene>
    <name evidence="2" type="ORF">H9831_07390</name>
</gene>
<accession>A0A9D1YQB7</accession>
<reference evidence="2" key="1">
    <citation type="journal article" date="2021" name="PeerJ">
        <title>Extensive microbial diversity within the chicken gut microbiome revealed by metagenomics and culture.</title>
        <authorList>
            <person name="Gilroy R."/>
            <person name="Ravi A."/>
            <person name="Getino M."/>
            <person name="Pursley I."/>
            <person name="Horton D.L."/>
            <person name="Alikhan N.F."/>
            <person name="Baker D."/>
            <person name="Gharbi K."/>
            <person name="Hall N."/>
            <person name="Watson M."/>
            <person name="Adriaenssens E.M."/>
            <person name="Foster-Nyarko E."/>
            <person name="Jarju S."/>
            <person name="Secka A."/>
            <person name="Antonio M."/>
            <person name="Oren A."/>
            <person name="Chaudhuri R.R."/>
            <person name="La Ragione R."/>
            <person name="Hildebrand F."/>
            <person name="Pallen M.J."/>
        </authorList>
    </citation>
    <scope>NUCLEOTIDE SEQUENCE</scope>
    <source>
        <strain evidence="2">ChiSxjej3B15-24422</strain>
    </source>
</reference>
<comment type="caution">
    <text evidence="2">The sequence shown here is derived from an EMBL/GenBank/DDBJ whole genome shotgun (WGS) entry which is preliminary data.</text>
</comment>
<dbReference type="InterPro" id="IPR035069">
    <property type="entry name" value="TTHA1013/TTHA0281-like"/>
</dbReference>
<dbReference type="Pfam" id="PF15919">
    <property type="entry name" value="HicB_lk_antitox"/>
    <property type="match status" value="1"/>
</dbReference>
<sequence>MTFVYPAVFTPQADGSGYRASFPDLACCEAFGADMEDAIENAMEAAYNWILSELEEDDCFLPNQTAIEDIPLGEGEVARKIMVRVKLLPDSE</sequence>
<feature type="domain" description="HicB-like antitoxin of toxin-antitoxin system" evidence="1">
    <location>
        <begin position="5"/>
        <end position="70"/>
    </location>
</feature>
<dbReference type="Gene3D" id="3.30.160.250">
    <property type="match status" value="1"/>
</dbReference>
<name>A0A9D1YQB7_9FIRM</name>
<dbReference type="Proteomes" id="UP000824007">
    <property type="component" value="Unassembled WGS sequence"/>
</dbReference>
<dbReference type="EMBL" id="DXDD01000094">
    <property type="protein sequence ID" value="HIY60483.1"/>
    <property type="molecule type" value="Genomic_DNA"/>
</dbReference>